<evidence type="ECO:0000256" key="4">
    <source>
        <dbReference type="ARBA" id="ARBA00022989"/>
    </source>
</evidence>
<evidence type="ECO:0000256" key="6">
    <source>
        <dbReference type="SAM" id="Phobius"/>
    </source>
</evidence>
<organism evidence="8 9">
    <name type="scientific">Marinospirillum celere</name>
    <dbReference type="NCBI Taxonomy" id="1122252"/>
    <lineage>
        <taxon>Bacteria</taxon>
        <taxon>Pseudomonadati</taxon>
        <taxon>Pseudomonadota</taxon>
        <taxon>Gammaproteobacteria</taxon>
        <taxon>Oceanospirillales</taxon>
        <taxon>Oceanospirillaceae</taxon>
        <taxon>Marinospirillum</taxon>
    </lineage>
</organism>
<keyword evidence="9" id="KW-1185">Reference proteome</keyword>
<evidence type="ECO:0000259" key="7">
    <source>
        <dbReference type="PROSITE" id="PS50850"/>
    </source>
</evidence>
<keyword evidence="5 6" id="KW-0472">Membrane</keyword>
<proteinExistence type="predicted"/>
<reference evidence="8 9" key="1">
    <citation type="submission" date="2016-10" db="EMBL/GenBank/DDBJ databases">
        <authorList>
            <person name="de Groot N.N."/>
        </authorList>
    </citation>
    <scope>NUCLEOTIDE SEQUENCE [LARGE SCALE GENOMIC DNA]</scope>
    <source>
        <strain evidence="8 9">DSM 18438</strain>
    </source>
</reference>
<dbReference type="InterPro" id="IPR050189">
    <property type="entry name" value="MFS_Efflux_Transporters"/>
</dbReference>
<dbReference type="AlphaFoldDB" id="A0A1I1E717"/>
<feature type="transmembrane region" description="Helical" evidence="6">
    <location>
        <begin position="7"/>
        <end position="25"/>
    </location>
</feature>
<feature type="transmembrane region" description="Helical" evidence="6">
    <location>
        <begin position="343"/>
        <end position="369"/>
    </location>
</feature>
<dbReference type="GO" id="GO:0005886">
    <property type="term" value="C:plasma membrane"/>
    <property type="evidence" value="ECO:0007669"/>
    <property type="project" value="UniProtKB-SubCell"/>
</dbReference>
<sequence length="408" mass="43914">MNLTPRFFLHVFLPFALGYYLSYFFRVVNGVIAEPVALELGLGPASLGWIGSAYFLFFAAAQLPLGVLLDRYDTRKVAASILLIAAAGSLIFAMAQTASQLWIGRGLIGLGVSACLMAAFRAYAALLPAERLTLINGLQLASGGLGALTATAPVEWLLPLLGWRGLFVGLALLTLAIALLVRLRVPSILSATSRSQDSLGVQIKESLAVFRHPAFLRIAPACVLNQAIYIAFLSLWAGIWLREMLGFSGTETADLLFASAAGMVAGFMGLGWLASRLINLGFTTTQVSLTGMLIFALGLVAMLLRWPLPPTLLWVLLGFFGSSGTLMYAGLSQQFPQKLAGRVNTALNLLVFASAFLIQWLLGVLIGLWSTDADGRYPEMAYFSAFGAVIACQLLALAWYFVYRKKSP</sequence>
<dbReference type="GO" id="GO:0022857">
    <property type="term" value="F:transmembrane transporter activity"/>
    <property type="evidence" value="ECO:0007669"/>
    <property type="project" value="InterPro"/>
</dbReference>
<feature type="transmembrane region" description="Helical" evidence="6">
    <location>
        <begin position="45"/>
        <end position="65"/>
    </location>
</feature>
<evidence type="ECO:0000256" key="5">
    <source>
        <dbReference type="ARBA" id="ARBA00023136"/>
    </source>
</evidence>
<dbReference type="Pfam" id="PF07690">
    <property type="entry name" value="MFS_1"/>
    <property type="match status" value="1"/>
</dbReference>
<dbReference type="RefSeq" id="WP_245751650.1">
    <property type="nucleotide sequence ID" value="NZ_FOLH01000001.1"/>
</dbReference>
<feature type="transmembrane region" description="Helical" evidence="6">
    <location>
        <begin position="132"/>
        <end position="154"/>
    </location>
</feature>
<feature type="transmembrane region" description="Helical" evidence="6">
    <location>
        <begin position="287"/>
        <end position="306"/>
    </location>
</feature>
<dbReference type="PANTHER" id="PTHR43124:SF3">
    <property type="entry name" value="CHLORAMPHENICOL EFFLUX PUMP RV0191"/>
    <property type="match status" value="1"/>
</dbReference>
<dbReference type="InterPro" id="IPR011701">
    <property type="entry name" value="MFS"/>
</dbReference>
<feature type="transmembrane region" description="Helical" evidence="6">
    <location>
        <begin position="160"/>
        <end position="181"/>
    </location>
</feature>
<feature type="transmembrane region" description="Helical" evidence="6">
    <location>
        <begin position="312"/>
        <end position="331"/>
    </location>
</feature>
<comment type="subcellular location">
    <subcellularLocation>
        <location evidence="1">Cell membrane</location>
        <topology evidence="1">Multi-pass membrane protein</topology>
    </subcellularLocation>
</comment>
<dbReference type="SUPFAM" id="SSF103473">
    <property type="entry name" value="MFS general substrate transporter"/>
    <property type="match status" value="1"/>
</dbReference>
<feature type="transmembrane region" description="Helical" evidence="6">
    <location>
        <begin position="101"/>
        <end position="120"/>
    </location>
</feature>
<dbReference type="PROSITE" id="PS50850">
    <property type="entry name" value="MFS"/>
    <property type="match status" value="1"/>
</dbReference>
<evidence type="ECO:0000256" key="3">
    <source>
        <dbReference type="ARBA" id="ARBA00022692"/>
    </source>
</evidence>
<evidence type="ECO:0000256" key="2">
    <source>
        <dbReference type="ARBA" id="ARBA00022475"/>
    </source>
</evidence>
<dbReference type="EMBL" id="FOLH01000001">
    <property type="protein sequence ID" value="SFB82864.1"/>
    <property type="molecule type" value="Genomic_DNA"/>
</dbReference>
<evidence type="ECO:0000313" key="9">
    <source>
        <dbReference type="Proteomes" id="UP000199058"/>
    </source>
</evidence>
<dbReference type="InterPro" id="IPR020846">
    <property type="entry name" value="MFS_dom"/>
</dbReference>
<accession>A0A1I1E717</accession>
<evidence type="ECO:0000256" key="1">
    <source>
        <dbReference type="ARBA" id="ARBA00004651"/>
    </source>
</evidence>
<gene>
    <name evidence="8" type="ORF">SAMN05660443_0397</name>
</gene>
<protein>
    <submittedName>
        <fullName evidence="8">Sugar phosphate permease</fullName>
    </submittedName>
</protein>
<evidence type="ECO:0000313" key="8">
    <source>
        <dbReference type="EMBL" id="SFB82864.1"/>
    </source>
</evidence>
<dbReference type="PANTHER" id="PTHR43124">
    <property type="entry name" value="PURINE EFFLUX PUMP PBUE"/>
    <property type="match status" value="1"/>
</dbReference>
<feature type="domain" description="Major facilitator superfamily (MFS) profile" evidence="7">
    <location>
        <begin position="11"/>
        <end position="408"/>
    </location>
</feature>
<feature type="transmembrane region" description="Helical" evidence="6">
    <location>
        <begin position="77"/>
        <end position="95"/>
    </location>
</feature>
<keyword evidence="4 6" id="KW-1133">Transmembrane helix</keyword>
<feature type="transmembrane region" description="Helical" evidence="6">
    <location>
        <begin position="381"/>
        <end position="402"/>
    </location>
</feature>
<keyword evidence="3 6" id="KW-0812">Transmembrane</keyword>
<name>A0A1I1E717_9GAMM</name>
<feature type="transmembrane region" description="Helical" evidence="6">
    <location>
        <begin position="214"/>
        <end position="236"/>
    </location>
</feature>
<dbReference type="STRING" id="1122252.SAMN05660443_0397"/>
<dbReference type="Proteomes" id="UP000199058">
    <property type="component" value="Unassembled WGS sequence"/>
</dbReference>
<dbReference type="Gene3D" id="1.20.1250.20">
    <property type="entry name" value="MFS general substrate transporter like domains"/>
    <property type="match status" value="1"/>
</dbReference>
<dbReference type="InterPro" id="IPR036259">
    <property type="entry name" value="MFS_trans_sf"/>
</dbReference>
<keyword evidence="2" id="KW-1003">Cell membrane</keyword>
<feature type="transmembrane region" description="Helical" evidence="6">
    <location>
        <begin position="256"/>
        <end position="275"/>
    </location>
</feature>